<dbReference type="NCBIfam" id="TIGR03102">
    <property type="entry name" value="halo_cynanin"/>
    <property type="match status" value="1"/>
</dbReference>
<dbReference type="GO" id="GO:0016020">
    <property type="term" value="C:membrane"/>
    <property type="evidence" value="ECO:0007669"/>
    <property type="project" value="UniProtKB-SubCell"/>
</dbReference>
<dbReference type="InterPro" id="IPR028871">
    <property type="entry name" value="BlueCu_1_BS"/>
</dbReference>
<dbReference type="PROSITE" id="PS00196">
    <property type="entry name" value="COPPER_BLUE"/>
    <property type="match status" value="1"/>
</dbReference>
<dbReference type="Proteomes" id="UP001596407">
    <property type="component" value="Unassembled WGS sequence"/>
</dbReference>
<protein>
    <submittedName>
        <fullName evidence="10">Halocyanin domain-containing protein</fullName>
    </submittedName>
</protein>
<feature type="binding site" evidence="7">
    <location>
        <position position="118"/>
    </location>
    <ligand>
        <name>Cu cation</name>
        <dbReference type="ChEBI" id="CHEBI:23378"/>
    </ligand>
</feature>
<dbReference type="RefSeq" id="WP_276279799.1">
    <property type="nucleotide sequence ID" value="NZ_CP119809.1"/>
</dbReference>
<dbReference type="GO" id="GO:0046872">
    <property type="term" value="F:metal ion binding"/>
    <property type="evidence" value="ECO:0007669"/>
    <property type="project" value="UniProtKB-KW"/>
</dbReference>
<evidence type="ECO:0000256" key="4">
    <source>
        <dbReference type="ARBA" id="ARBA00022982"/>
    </source>
</evidence>
<dbReference type="EMBL" id="JBHSZH010000005">
    <property type="protein sequence ID" value="MFC7082216.1"/>
    <property type="molecule type" value="Genomic_DNA"/>
</dbReference>
<dbReference type="GeneID" id="79304385"/>
<evidence type="ECO:0000256" key="2">
    <source>
        <dbReference type="ARBA" id="ARBA00022448"/>
    </source>
</evidence>
<evidence type="ECO:0000259" key="9">
    <source>
        <dbReference type="Pfam" id="PF00127"/>
    </source>
</evidence>
<comment type="subcellular location">
    <subcellularLocation>
        <location evidence="1">Membrane</location>
    </subcellularLocation>
</comment>
<feature type="binding site" evidence="7">
    <location>
        <position position="161"/>
    </location>
    <ligand>
        <name>Cu cation</name>
        <dbReference type="ChEBI" id="CHEBI:23378"/>
    </ligand>
</feature>
<dbReference type="PANTHER" id="PTHR34192">
    <property type="entry name" value="PLASTOCYANIN MAJOR ISOFORM, CHLOROPLASTIC-RELATED"/>
    <property type="match status" value="1"/>
</dbReference>
<dbReference type="PRINTS" id="PR00157">
    <property type="entry name" value="PLASTOCYANIN"/>
</dbReference>
<proteinExistence type="predicted"/>
<evidence type="ECO:0000256" key="6">
    <source>
        <dbReference type="ARBA" id="ARBA00023136"/>
    </source>
</evidence>
<reference evidence="10 11" key="1">
    <citation type="journal article" date="2019" name="Int. J. Syst. Evol. Microbiol.">
        <title>The Global Catalogue of Microorganisms (GCM) 10K type strain sequencing project: providing services to taxonomists for standard genome sequencing and annotation.</title>
        <authorList>
            <consortium name="The Broad Institute Genomics Platform"/>
            <consortium name="The Broad Institute Genome Sequencing Center for Infectious Disease"/>
            <person name="Wu L."/>
            <person name="Ma J."/>
        </authorList>
    </citation>
    <scope>NUCLEOTIDE SEQUENCE [LARGE SCALE GENOMIC DNA]</scope>
    <source>
        <strain evidence="10 11">DT72</strain>
    </source>
</reference>
<keyword evidence="4" id="KW-0249">Electron transport</keyword>
<comment type="caution">
    <text evidence="10">The sequence shown here is derived from an EMBL/GenBank/DDBJ whole genome shotgun (WGS) entry which is preliminary data.</text>
</comment>
<keyword evidence="3 7" id="KW-0479">Metal-binding</keyword>
<dbReference type="CDD" id="cd04220">
    <property type="entry name" value="Halocyanin"/>
    <property type="match status" value="1"/>
</dbReference>
<dbReference type="InterPro" id="IPR002387">
    <property type="entry name" value="Plastocyanin"/>
</dbReference>
<keyword evidence="6" id="KW-0472">Membrane</keyword>
<evidence type="ECO:0000256" key="1">
    <source>
        <dbReference type="ARBA" id="ARBA00004370"/>
    </source>
</evidence>
<feature type="region of interest" description="Disordered" evidence="8">
    <location>
        <begin position="25"/>
        <end position="52"/>
    </location>
</feature>
<dbReference type="Gene3D" id="2.60.40.420">
    <property type="entry name" value="Cupredoxins - blue copper proteins"/>
    <property type="match status" value="1"/>
</dbReference>
<dbReference type="PROSITE" id="PS51318">
    <property type="entry name" value="TAT"/>
    <property type="match status" value="1"/>
</dbReference>
<keyword evidence="11" id="KW-1185">Reference proteome</keyword>
<dbReference type="AlphaFoldDB" id="A0ABD5WNZ2"/>
<evidence type="ECO:0000256" key="5">
    <source>
        <dbReference type="ARBA" id="ARBA00023008"/>
    </source>
</evidence>
<keyword evidence="2" id="KW-0813">Transport</keyword>
<gene>
    <name evidence="10" type="ORF">ACFQJ6_21150</name>
</gene>
<evidence type="ECO:0000313" key="10">
    <source>
        <dbReference type="EMBL" id="MFC7082216.1"/>
    </source>
</evidence>
<dbReference type="InterPro" id="IPR008972">
    <property type="entry name" value="Cupredoxin"/>
</dbReference>
<evidence type="ECO:0000313" key="11">
    <source>
        <dbReference type="Proteomes" id="UP001596407"/>
    </source>
</evidence>
<feature type="binding site" evidence="7">
    <location>
        <position position="153"/>
    </location>
    <ligand>
        <name>Cu cation</name>
        <dbReference type="ChEBI" id="CHEBI:23378"/>
    </ligand>
</feature>
<organism evidence="10 11">
    <name type="scientific">Halorussus caseinilyticus</name>
    <dbReference type="NCBI Taxonomy" id="3034025"/>
    <lineage>
        <taxon>Archaea</taxon>
        <taxon>Methanobacteriati</taxon>
        <taxon>Methanobacteriota</taxon>
        <taxon>Stenosarchaea group</taxon>
        <taxon>Halobacteria</taxon>
        <taxon>Halobacteriales</taxon>
        <taxon>Haladaptataceae</taxon>
        <taxon>Halorussus</taxon>
    </lineage>
</organism>
<dbReference type="InterPro" id="IPR017533">
    <property type="entry name" value="Halocyanin"/>
</dbReference>
<name>A0ABD5WNZ2_9EURY</name>
<evidence type="ECO:0000256" key="3">
    <source>
        <dbReference type="ARBA" id="ARBA00022723"/>
    </source>
</evidence>
<comment type="cofactor">
    <cofactor evidence="7">
        <name>Cu(2+)</name>
        <dbReference type="ChEBI" id="CHEBI:29036"/>
    </cofactor>
    <text evidence="7">The crystal structure with reduced Cu(1+) has also been determined.</text>
</comment>
<dbReference type="PROSITE" id="PS51257">
    <property type="entry name" value="PROKAR_LIPOPROTEIN"/>
    <property type="match status" value="1"/>
</dbReference>
<evidence type="ECO:0000256" key="7">
    <source>
        <dbReference type="PIRSR" id="PIRSR602387-1"/>
    </source>
</evidence>
<dbReference type="SUPFAM" id="SSF49503">
    <property type="entry name" value="Cupredoxins"/>
    <property type="match status" value="1"/>
</dbReference>
<feature type="binding site" evidence="7">
    <location>
        <position position="156"/>
    </location>
    <ligand>
        <name>Cu cation</name>
        <dbReference type="ChEBI" id="CHEBI:23378"/>
    </ligand>
</feature>
<sequence length="168" mass="17374">MNRDTLDRRTMLKTMAVGAASAALAGCSSSGGDDEDGGDSDTSGDSGGDSGSNSVSFDGWFDGVSNYDGVVDETGESEVTVKVGTKGNGGNFAFGPAAVKVSKGTKVVWEWTGKGSFHNVVADGGDFESEQKSGEGYTFSHEFDGTGKYKYYCTPHKAMGMKGAIVVE</sequence>
<keyword evidence="5 7" id="KW-0186">Copper</keyword>
<feature type="domain" description="Blue (type 1) copper" evidence="9">
    <location>
        <begin position="82"/>
        <end position="168"/>
    </location>
</feature>
<dbReference type="PANTHER" id="PTHR34192:SF10">
    <property type="entry name" value="PLASTOCYANIN MAJOR ISOFORM, CHLOROPLASTIC-RELATED"/>
    <property type="match status" value="1"/>
</dbReference>
<evidence type="ECO:0000256" key="8">
    <source>
        <dbReference type="SAM" id="MobiDB-lite"/>
    </source>
</evidence>
<dbReference type="InterPro" id="IPR000923">
    <property type="entry name" value="BlueCu_1"/>
</dbReference>
<dbReference type="Pfam" id="PF00127">
    <property type="entry name" value="Copper-bind"/>
    <property type="match status" value="1"/>
</dbReference>
<accession>A0ABD5WNZ2</accession>
<dbReference type="InterPro" id="IPR006311">
    <property type="entry name" value="TAT_signal"/>
</dbReference>